<proteinExistence type="predicted"/>
<protein>
    <submittedName>
        <fullName evidence="1">Uncharacterized protein</fullName>
    </submittedName>
</protein>
<sequence length="94" mass="11113">MAKRTNCRQRKLLSPPPYRSACRYRMPKRYWCVLVRAGARCQLQRRNPEVIECVYSQRTTIDDYYAADIVWTTALHGEGARVAQISIRRELDKH</sequence>
<dbReference type="Proteomes" id="UP000519023">
    <property type="component" value="Unassembled WGS sequence"/>
</dbReference>
<evidence type="ECO:0000313" key="1">
    <source>
        <dbReference type="EMBL" id="NML11966.1"/>
    </source>
</evidence>
<dbReference type="RefSeq" id="WP_169574388.1">
    <property type="nucleotide sequence ID" value="NZ_JABBFV010000015.1"/>
</dbReference>
<dbReference type="EMBL" id="JABBFV010000015">
    <property type="protein sequence ID" value="NML11966.1"/>
    <property type="molecule type" value="Genomic_DNA"/>
</dbReference>
<name>A0A7X9ZUU4_9SPHN</name>
<accession>A0A7X9ZUU4</accession>
<comment type="caution">
    <text evidence="1">The sequence shown here is derived from an EMBL/GenBank/DDBJ whole genome shotgun (WGS) entry which is preliminary data.</text>
</comment>
<keyword evidence="2" id="KW-1185">Reference proteome</keyword>
<organism evidence="1 2">
    <name type="scientific">Sphingobium psychrophilum</name>
    <dbReference type="NCBI Taxonomy" id="2728834"/>
    <lineage>
        <taxon>Bacteria</taxon>
        <taxon>Pseudomonadati</taxon>
        <taxon>Pseudomonadota</taxon>
        <taxon>Alphaproteobacteria</taxon>
        <taxon>Sphingomonadales</taxon>
        <taxon>Sphingomonadaceae</taxon>
        <taxon>Sphingobium</taxon>
    </lineage>
</organism>
<gene>
    <name evidence="1" type="ORF">HHL08_17735</name>
</gene>
<reference evidence="1 2" key="1">
    <citation type="submission" date="2020-04" db="EMBL/GenBank/DDBJ databases">
        <title>Sphingobium sp. AR-3-1 isolated from Arctic soil.</title>
        <authorList>
            <person name="Dahal R.H."/>
            <person name="Chaudhary D.K."/>
        </authorList>
    </citation>
    <scope>NUCLEOTIDE SEQUENCE [LARGE SCALE GENOMIC DNA]</scope>
    <source>
        <strain evidence="1 2">AR-3-1</strain>
    </source>
</reference>
<dbReference type="AlphaFoldDB" id="A0A7X9ZUU4"/>
<evidence type="ECO:0000313" key="2">
    <source>
        <dbReference type="Proteomes" id="UP000519023"/>
    </source>
</evidence>